<reference evidence="6" key="1">
    <citation type="submission" date="2020-01" db="EMBL/GenBank/DDBJ databases">
        <title>Genome Sequencing of Three Apophysomyces-Like Fungal Strains Confirms a Novel Fungal Genus in the Mucoromycota with divergent Burkholderia-like Endosymbiotic Bacteria.</title>
        <authorList>
            <person name="Stajich J.E."/>
            <person name="Macias A.M."/>
            <person name="Carter-House D."/>
            <person name="Lovett B."/>
            <person name="Kasson L.R."/>
            <person name="Berry K."/>
            <person name="Grigoriev I."/>
            <person name="Chang Y."/>
            <person name="Spatafora J."/>
            <person name="Kasson M.T."/>
        </authorList>
    </citation>
    <scope>NUCLEOTIDE SEQUENCE</scope>
    <source>
        <strain evidence="6">NRRL A-21654</strain>
    </source>
</reference>
<evidence type="ECO:0000256" key="5">
    <source>
        <dbReference type="PROSITE-ProRule" id="PRU00708"/>
    </source>
</evidence>
<dbReference type="PANTHER" id="PTHR47447:SF17">
    <property type="entry name" value="OS12G0638900 PROTEIN"/>
    <property type="match status" value="1"/>
</dbReference>
<keyword evidence="7" id="KW-1185">Reference proteome</keyword>
<comment type="subunit">
    <text evidence="4">Binds to mitochondrial small subunit 15S rRNA.</text>
</comment>
<dbReference type="NCBIfam" id="TIGR00756">
    <property type="entry name" value="PPR"/>
    <property type="match status" value="1"/>
</dbReference>
<dbReference type="PROSITE" id="PS51375">
    <property type="entry name" value="PPR"/>
    <property type="match status" value="1"/>
</dbReference>
<evidence type="ECO:0008006" key="8">
    <source>
        <dbReference type="Google" id="ProtNLM"/>
    </source>
</evidence>
<dbReference type="Pfam" id="PF13041">
    <property type="entry name" value="PPR_2"/>
    <property type="match status" value="1"/>
</dbReference>
<protein>
    <recommendedName>
        <fullName evidence="8">Pentatricopeptide repeat-containing protein</fullName>
    </recommendedName>
</protein>
<evidence type="ECO:0000256" key="1">
    <source>
        <dbReference type="ARBA" id="ARBA00006192"/>
    </source>
</evidence>
<organism evidence="6 7">
    <name type="scientific">Apophysomyces ossiformis</name>
    <dbReference type="NCBI Taxonomy" id="679940"/>
    <lineage>
        <taxon>Eukaryota</taxon>
        <taxon>Fungi</taxon>
        <taxon>Fungi incertae sedis</taxon>
        <taxon>Mucoromycota</taxon>
        <taxon>Mucoromycotina</taxon>
        <taxon>Mucoromycetes</taxon>
        <taxon>Mucorales</taxon>
        <taxon>Mucorineae</taxon>
        <taxon>Mucoraceae</taxon>
        <taxon>Apophysomyces</taxon>
    </lineage>
</organism>
<evidence type="ECO:0000313" key="6">
    <source>
        <dbReference type="EMBL" id="KAF7721673.1"/>
    </source>
</evidence>
<gene>
    <name evidence="6" type="ORF">EC973_004323</name>
</gene>
<dbReference type="EMBL" id="JABAYA010000244">
    <property type="protein sequence ID" value="KAF7721673.1"/>
    <property type="molecule type" value="Genomic_DNA"/>
</dbReference>
<evidence type="ECO:0000256" key="4">
    <source>
        <dbReference type="ARBA" id="ARBA00044511"/>
    </source>
</evidence>
<evidence type="ECO:0000313" key="7">
    <source>
        <dbReference type="Proteomes" id="UP000605846"/>
    </source>
</evidence>
<dbReference type="AlphaFoldDB" id="A0A8H7EMJ8"/>
<keyword evidence="2" id="KW-0677">Repeat</keyword>
<dbReference type="OrthoDB" id="185373at2759"/>
<dbReference type="Gene3D" id="1.25.40.10">
    <property type="entry name" value="Tetratricopeptide repeat domain"/>
    <property type="match status" value="3"/>
</dbReference>
<dbReference type="Proteomes" id="UP000605846">
    <property type="component" value="Unassembled WGS sequence"/>
</dbReference>
<evidence type="ECO:0000256" key="2">
    <source>
        <dbReference type="ARBA" id="ARBA00022737"/>
    </source>
</evidence>
<accession>A0A8H7EMJ8</accession>
<feature type="non-terminal residue" evidence="6">
    <location>
        <position position="1"/>
    </location>
</feature>
<comment type="caution">
    <text evidence="6">The sequence shown here is derived from an EMBL/GenBank/DDBJ whole genome shotgun (WGS) entry which is preliminary data.</text>
</comment>
<sequence length="931" mass="105802">SFQKEQISCIEETSRNSPRTPHDALEYFHCRLHECCLELDSKQLIQSASVFGLWNAYKDLKQFTTVEPLTALEYERLMLLLHSRAQETRQSVNWSRIVDVFEDMKKARISPTASTACMAITAYGRTGKLEHATAVFTSLRSELSIAAVREYNLYERYLWACLFSGKIGVAARVVKDMRNVVDPSSTYAGLADLIEICAKRGNLRPAVPILDSFTVAEMAINPTALHKMATYLRQGYEDLMKIARKKDTEDALSVELFVAEFIKRIPKRNMPESAIPSPMRGMFTHDRLCIIMELLTEALPKITPTAKTCDMLLDVYAAEKNFKRCSFVLRLMQKYNIQASLYTTSIILKAFGTSLSCSDTQALYDMLSKSRDVNVYSAFVHLYAKKNATALAEIVLQDMRKQNLPMDSDSHAVLLQSYIRQGQTGRALQWLNSPDYQSLVEVASEDPNDPAFAPYVAAMDAWLEQGDWKTCIEQYEAMLSGKLGHVLQRNRKIVKITVTATCAQGDWDKCESLLRNRKVEFTSNTATRIVEHLLRLSKGGFPAVSGASIVRAVQALERVLDVHIKEPNVARIIRMLGERGQGNDAYRLYRWVRGEISVGKGKQLVISKERCSQPAIYLAMIEAATRNSDVRKAERAWYDLAYRAQFKTEETCISRKRPARSFYNLLMNAYAERLPAPSLTRVKKAFERMLKDGLSPTVVTYNTLIKSFVNAGNVEAAYQIFATMLQSETKPDSWTTNEIIRGLVGRKDWGAVEKFVKTMRDHDERLEVDIVTFNLLIQGFLRLESRSVKHERLLIAHQDWKKIRARKRATYPLTSDTIWDVFESAIGHKREELQNMPASEDNKIVSKTNLQLDSPHKVLHDLIAQRVEKQELQKEQPTPQGNSMPFFGSQAAKLRANEVTYKLFMKAFISAGDPDSAAMVLAWWKRNAKQS</sequence>
<evidence type="ECO:0000256" key="3">
    <source>
        <dbReference type="ARBA" id="ARBA00044493"/>
    </source>
</evidence>
<feature type="repeat" description="PPR" evidence="5">
    <location>
        <begin position="697"/>
        <end position="731"/>
    </location>
</feature>
<comment type="function">
    <text evidence="3">Regulates mitochondrial small subunit maturation by controlling 15S rRNA 5'-end processing. Localizes to the 5' precursor of the 15S rRNA in a position that is subsequently occupied by mS47 in the mature yeast mtSSU. Uses structure and sequence-specific RNA recognition, binding to a single-stranded region of the precursor and specifically recognizing bases -6 to -1. The exchange of Ccm1 for mS47 is coupled to the irreversible removal of precursor rRNA that is accompanied by conformational changes of the mitoribosomal proteins uS5m and mS26. These conformational changes signal completion of 5'-end rRNA processing through protection of the mature 5'-end of the 15S rRNA and stabilization of mS47. The removal of the 5' precursor together with the dissociation of Ccm1 may be catalyzed by the 5'-3' exoribonuclease Pet127. Involved in the specific removal of group I introns in mitochondrial encoded transcripts.</text>
</comment>
<dbReference type="InterPro" id="IPR011990">
    <property type="entry name" value="TPR-like_helical_dom_sf"/>
</dbReference>
<comment type="similarity">
    <text evidence="1">Belongs to the CCM1 family.</text>
</comment>
<name>A0A8H7EMJ8_9FUNG</name>
<proteinExistence type="inferred from homology"/>
<dbReference type="InterPro" id="IPR002885">
    <property type="entry name" value="PPR_rpt"/>
</dbReference>
<dbReference type="PANTHER" id="PTHR47447">
    <property type="entry name" value="OS03G0856100 PROTEIN"/>
    <property type="match status" value="1"/>
</dbReference>